<dbReference type="InterPro" id="IPR003594">
    <property type="entry name" value="HATPase_dom"/>
</dbReference>
<dbReference type="InterPro" id="IPR005467">
    <property type="entry name" value="His_kinase_dom"/>
</dbReference>
<evidence type="ECO:0000256" key="2">
    <source>
        <dbReference type="ARBA" id="ARBA00004236"/>
    </source>
</evidence>
<dbReference type="AlphaFoldDB" id="A0A425XXP8"/>
<dbReference type="InterPro" id="IPR036097">
    <property type="entry name" value="HisK_dim/P_sf"/>
</dbReference>
<keyword evidence="6" id="KW-0808">Transferase</keyword>
<reference evidence="17 18" key="1">
    <citation type="submission" date="2018-07" db="EMBL/GenBank/DDBJ databases">
        <title>Draft genome sequence of Ancylomarina sp. M1P.</title>
        <authorList>
            <person name="Yadav S."/>
            <person name="Villanueva L."/>
            <person name="Damste J.S.S."/>
        </authorList>
    </citation>
    <scope>NUCLEOTIDE SEQUENCE [LARGE SCALE GENOMIC DNA]</scope>
    <source>
        <strain evidence="17 18">M1P</strain>
    </source>
</reference>
<evidence type="ECO:0000256" key="12">
    <source>
        <dbReference type="PROSITE-ProRule" id="PRU00169"/>
    </source>
</evidence>
<dbReference type="PRINTS" id="PR00344">
    <property type="entry name" value="BCTRLSENSOR"/>
</dbReference>
<evidence type="ECO:0000259" key="15">
    <source>
        <dbReference type="PROSITE" id="PS50110"/>
    </source>
</evidence>
<evidence type="ECO:0000256" key="5">
    <source>
        <dbReference type="ARBA" id="ARBA00022553"/>
    </source>
</evidence>
<dbReference type="RefSeq" id="WP_125031679.1">
    <property type="nucleotide sequence ID" value="NZ_JAPXVP010000017.1"/>
</dbReference>
<dbReference type="CDD" id="cd17546">
    <property type="entry name" value="REC_hyHK_CKI1_RcsC-like"/>
    <property type="match status" value="1"/>
</dbReference>
<dbReference type="SUPFAM" id="SSF55874">
    <property type="entry name" value="ATPase domain of HSP90 chaperone/DNA topoisomerase II/histidine kinase"/>
    <property type="match status" value="1"/>
</dbReference>
<evidence type="ECO:0000256" key="9">
    <source>
        <dbReference type="ARBA" id="ARBA00022840"/>
    </source>
</evidence>
<feature type="coiled-coil region" evidence="13">
    <location>
        <begin position="139"/>
        <end position="166"/>
    </location>
</feature>
<dbReference type="PANTHER" id="PTHR45339">
    <property type="entry name" value="HYBRID SIGNAL TRANSDUCTION HISTIDINE KINASE J"/>
    <property type="match status" value="1"/>
</dbReference>
<dbReference type="InterPro" id="IPR001789">
    <property type="entry name" value="Sig_transdc_resp-reg_receiver"/>
</dbReference>
<dbReference type="InterPro" id="IPR003661">
    <property type="entry name" value="HisK_dim/P_dom"/>
</dbReference>
<evidence type="ECO:0000313" key="18">
    <source>
        <dbReference type="Proteomes" id="UP000285794"/>
    </source>
</evidence>
<keyword evidence="18" id="KW-1185">Reference proteome</keyword>
<feature type="domain" description="Histidine kinase" evidence="14">
    <location>
        <begin position="304"/>
        <end position="522"/>
    </location>
</feature>
<evidence type="ECO:0000313" key="17">
    <source>
        <dbReference type="EMBL" id="RRG19495.1"/>
    </source>
</evidence>
<feature type="domain" description="Response regulatory" evidence="15">
    <location>
        <begin position="545"/>
        <end position="660"/>
    </location>
</feature>
<dbReference type="SMART" id="SM00387">
    <property type="entry name" value="HATPase_c"/>
    <property type="match status" value="1"/>
</dbReference>
<dbReference type="EC" id="2.7.13.3" evidence="3"/>
<gene>
    <name evidence="17" type="ORF">DWB61_14875</name>
</gene>
<evidence type="ECO:0000259" key="16">
    <source>
        <dbReference type="PROSITE" id="PS50113"/>
    </source>
</evidence>
<dbReference type="GO" id="GO:0005524">
    <property type="term" value="F:ATP binding"/>
    <property type="evidence" value="ECO:0007669"/>
    <property type="project" value="UniProtKB-KW"/>
</dbReference>
<dbReference type="InterPro" id="IPR000014">
    <property type="entry name" value="PAS"/>
</dbReference>
<feature type="modified residue" description="4-aspartylphosphate" evidence="12">
    <location>
        <position position="595"/>
    </location>
</feature>
<name>A0A425XXP8_9BACT</name>
<dbReference type="InterPro" id="IPR004358">
    <property type="entry name" value="Sig_transdc_His_kin-like_C"/>
</dbReference>
<dbReference type="InterPro" id="IPR036890">
    <property type="entry name" value="HATPase_C_sf"/>
</dbReference>
<evidence type="ECO:0000259" key="14">
    <source>
        <dbReference type="PROSITE" id="PS50109"/>
    </source>
</evidence>
<keyword evidence="4" id="KW-1003">Cell membrane</keyword>
<evidence type="ECO:0000256" key="3">
    <source>
        <dbReference type="ARBA" id="ARBA00012438"/>
    </source>
</evidence>
<dbReference type="Pfam" id="PF00072">
    <property type="entry name" value="Response_reg"/>
    <property type="match status" value="1"/>
</dbReference>
<keyword evidence="7" id="KW-0547">Nucleotide-binding</keyword>
<dbReference type="PROSITE" id="PS50109">
    <property type="entry name" value="HIS_KIN"/>
    <property type="match status" value="1"/>
</dbReference>
<dbReference type="InterPro" id="IPR035965">
    <property type="entry name" value="PAS-like_dom_sf"/>
</dbReference>
<comment type="subcellular location">
    <subcellularLocation>
        <location evidence="2">Cell membrane</location>
    </subcellularLocation>
</comment>
<dbReference type="Gene3D" id="3.30.450.20">
    <property type="entry name" value="PAS domain"/>
    <property type="match status" value="1"/>
</dbReference>
<evidence type="ECO:0000256" key="13">
    <source>
        <dbReference type="SAM" id="Coils"/>
    </source>
</evidence>
<dbReference type="SMART" id="SM00448">
    <property type="entry name" value="REC"/>
    <property type="match status" value="1"/>
</dbReference>
<comment type="catalytic activity">
    <reaction evidence="1">
        <text>ATP + protein L-histidine = ADP + protein N-phospho-L-histidine.</text>
        <dbReference type="EC" id="2.7.13.3"/>
    </reaction>
</comment>
<dbReference type="CDD" id="cd00082">
    <property type="entry name" value="HisKA"/>
    <property type="match status" value="1"/>
</dbReference>
<evidence type="ECO:0000256" key="8">
    <source>
        <dbReference type="ARBA" id="ARBA00022777"/>
    </source>
</evidence>
<dbReference type="GO" id="GO:0000155">
    <property type="term" value="F:phosphorelay sensor kinase activity"/>
    <property type="evidence" value="ECO:0007669"/>
    <property type="project" value="InterPro"/>
</dbReference>
<keyword evidence="5 12" id="KW-0597">Phosphoprotein</keyword>
<accession>A0A425XXP8</accession>
<evidence type="ECO:0000256" key="7">
    <source>
        <dbReference type="ARBA" id="ARBA00022741"/>
    </source>
</evidence>
<protein>
    <recommendedName>
        <fullName evidence="3">histidine kinase</fullName>
        <ecNumber evidence="3">2.7.13.3</ecNumber>
    </recommendedName>
</protein>
<comment type="caution">
    <text evidence="17">The sequence shown here is derived from an EMBL/GenBank/DDBJ whole genome shotgun (WGS) entry which is preliminary data.</text>
</comment>
<dbReference type="SUPFAM" id="SSF52172">
    <property type="entry name" value="CheY-like"/>
    <property type="match status" value="1"/>
</dbReference>
<dbReference type="Gene3D" id="3.40.50.2300">
    <property type="match status" value="1"/>
</dbReference>
<evidence type="ECO:0000256" key="4">
    <source>
        <dbReference type="ARBA" id="ARBA00022475"/>
    </source>
</evidence>
<dbReference type="SUPFAM" id="SSF55785">
    <property type="entry name" value="PYP-like sensor domain (PAS domain)"/>
    <property type="match status" value="1"/>
</dbReference>
<organism evidence="17 18">
    <name type="scientific">Ancylomarina euxinus</name>
    <dbReference type="NCBI Taxonomy" id="2283627"/>
    <lineage>
        <taxon>Bacteria</taxon>
        <taxon>Pseudomonadati</taxon>
        <taxon>Bacteroidota</taxon>
        <taxon>Bacteroidia</taxon>
        <taxon>Marinilabiliales</taxon>
        <taxon>Marinifilaceae</taxon>
        <taxon>Ancylomarina</taxon>
    </lineage>
</organism>
<dbReference type="CDD" id="cd16922">
    <property type="entry name" value="HATPase_EvgS-ArcB-TorS-like"/>
    <property type="match status" value="1"/>
</dbReference>
<proteinExistence type="predicted"/>
<evidence type="ECO:0000256" key="1">
    <source>
        <dbReference type="ARBA" id="ARBA00000085"/>
    </source>
</evidence>
<dbReference type="PROSITE" id="PS50113">
    <property type="entry name" value="PAC"/>
    <property type="match status" value="1"/>
</dbReference>
<dbReference type="EMBL" id="QQWG01000019">
    <property type="protein sequence ID" value="RRG19495.1"/>
    <property type="molecule type" value="Genomic_DNA"/>
</dbReference>
<dbReference type="GO" id="GO:0005886">
    <property type="term" value="C:plasma membrane"/>
    <property type="evidence" value="ECO:0007669"/>
    <property type="project" value="UniProtKB-SubCell"/>
</dbReference>
<dbReference type="InterPro" id="IPR000700">
    <property type="entry name" value="PAS-assoc_C"/>
</dbReference>
<keyword evidence="11" id="KW-0472">Membrane</keyword>
<evidence type="ECO:0000256" key="10">
    <source>
        <dbReference type="ARBA" id="ARBA00023012"/>
    </source>
</evidence>
<keyword evidence="10" id="KW-0902">Two-component regulatory system</keyword>
<evidence type="ECO:0000256" key="6">
    <source>
        <dbReference type="ARBA" id="ARBA00022679"/>
    </source>
</evidence>
<dbReference type="SUPFAM" id="SSF47384">
    <property type="entry name" value="Homodimeric domain of signal transducing histidine kinase"/>
    <property type="match status" value="1"/>
</dbReference>
<dbReference type="FunFam" id="3.30.565.10:FF:000023">
    <property type="entry name" value="PAS domain-containing sensor histidine kinase"/>
    <property type="match status" value="1"/>
</dbReference>
<dbReference type="Pfam" id="PF00512">
    <property type="entry name" value="HisKA"/>
    <property type="match status" value="1"/>
</dbReference>
<feature type="domain" description="PAC" evidence="16">
    <location>
        <begin position="231"/>
        <end position="286"/>
    </location>
</feature>
<keyword evidence="13" id="KW-0175">Coiled coil</keyword>
<dbReference type="Pfam" id="PF02518">
    <property type="entry name" value="HATPase_c"/>
    <property type="match status" value="1"/>
</dbReference>
<dbReference type="Gene3D" id="3.30.565.10">
    <property type="entry name" value="Histidine kinase-like ATPase, C-terminal domain"/>
    <property type="match status" value="1"/>
</dbReference>
<dbReference type="PANTHER" id="PTHR45339:SF1">
    <property type="entry name" value="HYBRID SIGNAL TRANSDUCTION HISTIDINE KINASE J"/>
    <property type="match status" value="1"/>
</dbReference>
<dbReference type="SMART" id="SM00388">
    <property type="entry name" value="HisKA"/>
    <property type="match status" value="1"/>
</dbReference>
<sequence>MVEKCLQAEILLELVFSVSLEKNEQLILNKSLPLYLRKLNCFLAGVLKKDKNENIKELIVMPFAAGKSDDWDSVKKYFSSLDLDSRQKCPEFVYNNLYYYGLCLNGYGLFILGRKKAFDHFFIKELQNVVHHLGKILIQSNEIEKRERAEEKLRKSEKRLSLLMQESPYVIEIYSEDGIQRYVNKAHNNFWGVPSSKTLNKFNIKGGKDVKKSDNLQYVQKAFQGHSVRVPEFEIQIKNYNSGLLETRWLSSRMYPLKDDEGRVTNVVITHEDITTRKHAEKELLIAKERAEESDRLKSAFLANISHEIRTPMNGILGFTDILKQSDFNDIDQNLYIELIEQSGTRLLNIMDDLIDISKVESGQVELLISETNINEQVESVFNAFQAEANNKNIQLHIENLLPKADSIVRTDKEKLYTILRNLIKNAIKFSLKGSVKINVEKKGDYIEFHVKDNGIGIHEERQDAIFDRFIQADMGDKRAFEGAGLGLSISKAYVNMLGGEIWLKSKPNIGSKFYFTLPCDIEIKEDDGSEFINYELNESEMKLKVLIVEDDKISMSFIKLLLEPISRQIILAKNGEEAVRLYYENQDVDLILMDIKMPELDGYEATRQIRHVNKDVIIIAQTAYSLLGDRDKSIESGCNDYITKPIFKDKLMILIAKYFNHLVEN</sequence>
<dbReference type="Gene3D" id="1.10.287.130">
    <property type="match status" value="1"/>
</dbReference>
<keyword evidence="8 17" id="KW-0418">Kinase</keyword>
<keyword evidence="9" id="KW-0067">ATP-binding</keyword>
<dbReference type="PROSITE" id="PS50110">
    <property type="entry name" value="RESPONSE_REGULATORY"/>
    <property type="match status" value="1"/>
</dbReference>
<dbReference type="OrthoDB" id="9796457at2"/>
<dbReference type="InterPro" id="IPR011006">
    <property type="entry name" value="CheY-like_superfamily"/>
</dbReference>
<evidence type="ECO:0000256" key="11">
    <source>
        <dbReference type="ARBA" id="ARBA00023136"/>
    </source>
</evidence>
<dbReference type="NCBIfam" id="TIGR00229">
    <property type="entry name" value="sensory_box"/>
    <property type="match status" value="1"/>
</dbReference>
<dbReference type="Proteomes" id="UP000285794">
    <property type="component" value="Unassembled WGS sequence"/>
</dbReference>